<evidence type="ECO:0000256" key="3">
    <source>
        <dbReference type="ARBA" id="ARBA00022490"/>
    </source>
</evidence>
<gene>
    <name evidence="6" type="ORF">ACFQPS_16935</name>
</gene>
<evidence type="ECO:0000313" key="7">
    <source>
        <dbReference type="Proteomes" id="UP001596456"/>
    </source>
</evidence>
<dbReference type="PROSITE" id="PS51350">
    <property type="entry name" value="PTS_HPR_DOM"/>
    <property type="match status" value="1"/>
</dbReference>
<dbReference type="PROSITE" id="PS00369">
    <property type="entry name" value="PTS_HPR_HIS"/>
    <property type="match status" value="1"/>
</dbReference>
<name>A0ABW2KZP3_9PROT</name>
<protein>
    <submittedName>
        <fullName evidence="6">HPr family phosphocarrier protein</fullName>
    </submittedName>
</protein>
<dbReference type="NCBIfam" id="TIGR01003">
    <property type="entry name" value="PTS_HPr_family"/>
    <property type="match status" value="1"/>
</dbReference>
<dbReference type="EMBL" id="JBHTCM010000022">
    <property type="protein sequence ID" value="MFC7334853.1"/>
    <property type="molecule type" value="Genomic_DNA"/>
</dbReference>
<keyword evidence="7" id="KW-1185">Reference proteome</keyword>
<dbReference type="CDD" id="cd00367">
    <property type="entry name" value="PTS-HPr_like"/>
    <property type="match status" value="1"/>
</dbReference>
<feature type="domain" description="HPr" evidence="5">
    <location>
        <begin position="11"/>
        <end position="98"/>
    </location>
</feature>
<sequence length="98" mass="10219">MDVERIGGGDALTAVLLIQNRRGLHARAAAKFVRLAAEYDAEVEVTRGDQTVSGQSIMGLMMLAAGLGTSVHLAARGPQAAEALAALADLVGRKFDED</sequence>
<accession>A0ABW2KZP3</accession>
<evidence type="ECO:0000256" key="2">
    <source>
        <dbReference type="ARBA" id="ARBA00010736"/>
    </source>
</evidence>
<dbReference type="PRINTS" id="PR00107">
    <property type="entry name" value="PHOSPHOCPHPR"/>
</dbReference>
<dbReference type="InterPro" id="IPR000032">
    <property type="entry name" value="HPr-like"/>
</dbReference>
<reference evidence="7" key="1">
    <citation type="journal article" date="2019" name="Int. J. Syst. Evol. Microbiol.">
        <title>The Global Catalogue of Microorganisms (GCM) 10K type strain sequencing project: providing services to taxonomists for standard genome sequencing and annotation.</title>
        <authorList>
            <consortium name="The Broad Institute Genomics Platform"/>
            <consortium name="The Broad Institute Genome Sequencing Center for Infectious Disease"/>
            <person name="Wu L."/>
            <person name="Ma J."/>
        </authorList>
    </citation>
    <scope>NUCLEOTIDE SEQUENCE [LARGE SCALE GENOMIC DNA]</scope>
    <source>
        <strain evidence="7">CGMCC 1.16275</strain>
    </source>
</reference>
<dbReference type="RefSeq" id="WP_012568020.1">
    <property type="nucleotide sequence ID" value="NZ_JBHTCM010000022.1"/>
</dbReference>
<dbReference type="Gene3D" id="3.30.1340.10">
    <property type="entry name" value="HPr-like"/>
    <property type="match status" value="1"/>
</dbReference>
<comment type="caution">
    <text evidence="6">The sequence shown here is derived from an EMBL/GenBank/DDBJ whole genome shotgun (WGS) entry which is preliminary data.</text>
</comment>
<dbReference type="Proteomes" id="UP001596456">
    <property type="component" value="Unassembled WGS sequence"/>
</dbReference>
<dbReference type="SUPFAM" id="SSF55594">
    <property type="entry name" value="HPr-like"/>
    <property type="match status" value="1"/>
</dbReference>
<evidence type="ECO:0000256" key="4">
    <source>
        <dbReference type="ARBA" id="ARBA00022683"/>
    </source>
</evidence>
<evidence type="ECO:0000256" key="1">
    <source>
        <dbReference type="ARBA" id="ARBA00004496"/>
    </source>
</evidence>
<dbReference type="InterPro" id="IPR050399">
    <property type="entry name" value="HPr"/>
</dbReference>
<keyword evidence="3" id="KW-0963">Cytoplasm</keyword>
<comment type="subcellular location">
    <subcellularLocation>
        <location evidence="1">Cytoplasm</location>
    </subcellularLocation>
</comment>
<dbReference type="PANTHER" id="PTHR33705:SF2">
    <property type="entry name" value="PHOSPHOCARRIER PROTEIN NPR"/>
    <property type="match status" value="1"/>
</dbReference>
<organism evidence="6 7">
    <name type="scientific">Rhodocista pekingensis</name>
    <dbReference type="NCBI Taxonomy" id="201185"/>
    <lineage>
        <taxon>Bacteria</taxon>
        <taxon>Pseudomonadati</taxon>
        <taxon>Pseudomonadota</taxon>
        <taxon>Alphaproteobacteria</taxon>
        <taxon>Rhodospirillales</taxon>
        <taxon>Azospirillaceae</taxon>
        <taxon>Rhodocista</taxon>
    </lineage>
</organism>
<evidence type="ECO:0000259" key="5">
    <source>
        <dbReference type="PROSITE" id="PS51350"/>
    </source>
</evidence>
<dbReference type="PANTHER" id="PTHR33705">
    <property type="entry name" value="PHOSPHOCARRIER PROTEIN HPR"/>
    <property type="match status" value="1"/>
</dbReference>
<keyword evidence="4" id="KW-0598">Phosphotransferase system</keyword>
<evidence type="ECO:0000313" key="6">
    <source>
        <dbReference type="EMBL" id="MFC7334853.1"/>
    </source>
</evidence>
<dbReference type="Pfam" id="PF00381">
    <property type="entry name" value="PTS-HPr"/>
    <property type="match status" value="1"/>
</dbReference>
<dbReference type="InterPro" id="IPR035895">
    <property type="entry name" value="HPr-like_sf"/>
</dbReference>
<proteinExistence type="inferred from homology"/>
<dbReference type="InterPro" id="IPR001020">
    <property type="entry name" value="PTS_HPr_His_P_site"/>
</dbReference>
<comment type="similarity">
    <text evidence="2">Belongs to the HPr family.</text>
</comment>